<dbReference type="InterPro" id="IPR041129">
    <property type="entry name" value="CdiI_2"/>
</dbReference>
<sequence>MINSFESNFPQMYQFLGAWFSDLDYEDLTYKEVVKNYKKAAKSQEIDLLKLEFKEILTKKTIDYKYISHLSNIYFEDETDLLKWLNEIFVYLEKE</sequence>
<protein>
    <submittedName>
        <fullName evidence="2">Contact-dependent growth inhibition system immunity protein</fullName>
    </submittedName>
</protein>
<evidence type="ECO:0000259" key="1">
    <source>
        <dbReference type="Pfam" id="PF18593"/>
    </source>
</evidence>
<dbReference type="EMBL" id="JBHRSF010000062">
    <property type="protein sequence ID" value="MFC2996289.1"/>
    <property type="molecule type" value="Genomic_DNA"/>
</dbReference>
<evidence type="ECO:0000313" key="5">
    <source>
        <dbReference type="Proteomes" id="UP001595455"/>
    </source>
</evidence>
<dbReference type="EMBL" id="PYIX02000040">
    <property type="protein sequence ID" value="RFC82212.1"/>
    <property type="molecule type" value="Genomic_DNA"/>
</dbReference>
<dbReference type="Proteomes" id="UP001595455">
    <property type="component" value="Unassembled WGS sequence"/>
</dbReference>
<reference evidence="2" key="1">
    <citation type="journal article" date="2014" name="Int. J. Syst. Evol. Microbiol.">
        <title>Complete genome of a new Firmicutes species belonging to the dominant human colonic microbiota ('Ruminococcus bicirculans') reveals two chromosomes and a selective capacity to utilize plant glucans.</title>
        <authorList>
            <consortium name="NISC Comparative Sequencing Program"/>
            <person name="Wegmann U."/>
            <person name="Louis P."/>
            <person name="Goesmann A."/>
            <person name="Henrissat B."/>
            <person name="Duncan S.H."/>
            <person name="Flint H.J."/>
        </authorList>
    </citation>
    <scope>NUCLEOTIDE SEQUENCE</scope>
    <source>
        <strain evidence="2">KCTC 62575</strain>
    </source>
</reference>
<accession>A0A371YL88</accession>
<evidence type="ECO:0000313" key="3">
    <source>
        <dbReference type="EMBL" id="RFC82212.1"/>
    </source>
</evidence>
<keyword evidence="5" id="KW-1185">Reference proteome</keyword>
<dbReference type="AlphaFoldDB" id="A0A371YL88"/>
<evidence type="ECO:0000313" key="2">
    <source>
        <dbReference type="EMBL" id="MFC2996289.1"/>
    </source>
</evidence>
<dbReference type="RefSeq" id="WP_107009684.1">
    <property type="nucleotide sequence ID" value="NZ_JBHRSF010000062.1"/>
</dbReference>
<proteinExistence type="predicted"/>
<comment type="caution">
    <text evidence="3">The sequence shown here is derived from an EMBL/GenBank/DDBJ whole genome shotgun (WGS) entry which is preliminary data.</text>
</comment>
<reference evidence="2" key="4">
    <citation type="submission" date="2024-09" db="EMBL/GenBank/DDBJ databases">
        <authorList>
            <person name="Sun Q."/>
            <person name="Mori K."/>
        </authorList>
    </citation>
    <scope>NUCLEOTIDE SEQUENCE</scope>
    <source>
        <strain evidence="2">KCTC 62575</strain>
    </source>
</reference>
<dbReference type="OrthoDB" id="1275091at2"/>
<name>A0A371YL88_9GAMM</name>
<reference evidence="3 4" key="2">
    <citation type="submission" date="2018-08" db="EMBL/GenBank/DDBJ databases">
        <title>The draft genome of Acinetobacter sichuanensis strain WCHAc060041.</title>
        <authorList>
            <person name="Qin J."/>
            <person name="Feng Y."/>
            <person name="Zong Z."/>
        </authorList>
    </citation>
    <scope>NUCLEOTIDE SEQUENCE [LARGE SCALE GENOMIC DNA]</scope>
    <source>
        <strain evidence="3 4">WCHAc060041</strain>
    </source>
</reference>
<reference evidence="5" key="3">
    <citation type="journal article" date="2019" name="Int. J. Syst. Evol. Microbiol.">
        <title>The Global Catalogue of Microorganisms (GCM) 10K type strain sequencing project: providing services to taxonomists for standard genome sequencing and annotation.</title>
        <authorList>
            <consortium name="The Broad Institute Genomics Platform"/>
            <consortium name="The Broad Institute Genome Sequencing Center for Infectious Disease"/>
            <person name="Wu L."/>
            <person name="Ma J."/>
        </authorList>
    </citation>
    <scope>NUCLEOTIDE SEQUENCE [LARGE SCALE GENOMIC DNA]</scope>
    <source>
        <strain evidence="5">KCTC 62575</strain>
    </source>
</reference>
<gene>
    <name evidence="2" type="ORF">ACFODO_13615</name>
    <name evidence="3" type="ORF">C9E89_017830</name>
</gene>
<evidence type="ECO:0000313" key="4">
    <source>
        <dbReference type="Proteomes" id="UP000240957"/>
    </source>
</evidence>
<organism evidence="3 4">
    <name type="scientific">Acinetobacter sichuanensis</name>
    <dbReference type="NCBI Taxonomy" id="2136183"/>
    <lineage>
        <taxon>Bacteria</taxon>
        <taxon>Pseudomonadati</taxon>
        <taxon>Pseudomonadota</taxon>
        <taxon>Gammaproteobacteria</taxon>
        <taxon>Moraxellales</taxon>
        <taxon>Moraxellaceae</taxon>
        <taxon>Acinetobacter</taxon>
    </lineage>
</organism>
<feature type="domain" description="CdiI immunity protein" evidence="1">
    <location>
        <begin position="8"/>
        <end position="88"/>
    </location>
</feature>
<dbReference type="Proteomes" id="UP000240957">
    <property type="component" value="Unassembled WGS sequence"/>
</dbReference>
<dbReference type="Pfam" id="PF18593">
    <property type="entry name" value="CdiI_2"/>
    <property type="match status" value="1"/>
</dbReference>